<dbReference type="KEGG" id="pic:PICST_33213"/>
<dbReference type="HOGENOM" id="CLU_1366711_0_0_1"/>
<proteinExistence type="predicted"/>
<evidence type="ECO:0000313" key="3">
    <source>
        <dbReference type="Proteomes" id="UP000002258"/>
    </source>
</evidence>
<protein>
    <submittedName>
        <fullName evidence="2">Uncharacterized protein</fullName>
    </submittedName>
</protein>
<dbReference type="Proteomes" id="UP000002258">
    <property type="component" value="Chromosome 7"/>
</dbReference>
<keyword evidence="3" id="KW-1185">Reference proteome</keyword>
<gene>
    <name evidence="2" type="ORF">PICST_33213</name>
</gene>
<feature type="region of interest" description="Disordered" evidence="1">
    <location>
        <begin position="98"/>
        <end position="141"/>
    </location>
</feature>
<dbReference type="GeneID" id="4840492"/>
<organism evidence="2 3">
    <name type="scientific">Scheffersomyces stipitis (strain ATCC 58785 / CBS 6054 / NBRC 10063 / NRRL Y-11545)</name>
    <name type="common">Yeast</name>
    <name type="synonym">Pichia stipitis</name>
    <dbReference type="NCBI Taxonomy" id="322104"/>
    <lineage>
        <taxon>Eukaryota</taxon>
        <taxon>Fungi</taxon>
        <taxon>Dikarya</taxon>
        <taxon>Ascomycota</taxon>
        <taxon>Saccharomycotina</taxon>
        <taxon>Pichiomycetes</taxon>
        <taxon>Debaryomycetaceae</taxon>
        <taxon>Scheffersomyces</taxon>
    </lineage>
</organism>
<dbReference type="RefSeq" id="XP_001386022.1">
    <property type="nucleotide sequence ID" value="XM_001385985.1"/>
</dbReference>
<evidence type="ECO:0000256" key="1">
    <source>
        <dbReference type="SAM" id="MobiDB-lite"/>
    </source>
</evidence>
<name>A3LYK8_PICST</name>
<dbReference type="InParanoid" id="A3LYK8"/>
<dbReference type="EMBL" id="CP000501">
    <property type="protein sequence ID" value="ABN67993.1"/>
    <property type="molecule type" value="Genomic_DNA"/>
</dbReference>
<dbReference type="AlphaFoldDB" id="A3LYK8"/>
<accession>A3LYK8</accession>
<reference evidence="2 3" key="1">
    <citation type="journal article" date="2007" name="Nat. Biotechnol.">
        <title>Genome sequence of the lignocellulose-bioconverting and xylose-fermenting yeast Pichia stipitis.</title>
        <authorList>
            <person name="Jeffries T.W."/>
            <person name="Grigoriev I.V."/>
            <person name="Grimwood J."/>
            <person name="Laplaza J.M."/>
            <person name="Aerts A."/>
            <person name="Salamov A."/>
            <person name="Schmutz J."/>
            <person name="Lindquist E."/>
            <person name="Dehal P."/>
            <person name="Shapiro H."/>
            <person name="Jin Y.S."/>
            <person name="Passoth V."/>
            <person name="Richardson P.M."/>
        </authorList>
    </citation>
    <scope>NUCLEOTIDE SEQUENCE [LARGE SCALE GENOMIC DNA]</scope>
    <source>
        <strain evidence="3">ATCC 58785 / CBS 6054 / NBRC 10063 / NRRL Y-11545</strain>
    </source>
</reference>
<sequence length="200" mass="22920">MSNRRKRDCATSPIATNFVQASSEVRTFACHDSKNTTFRDIHNINVVSHPLFSAYLTSLPQTSMKTWPVRSIPQDVKRSIPQDVKRSIPQDVKRSIPQDVKRSMPQDVKRSIPQDVKRSIPQDVKRSIPQDVKRSIPQDVKRSIPQGPCRYYTSVPQLLTHTPLVTLYPIWVASLNFRASTKILHIWSRYVMPVQTTSIS</sequence>
<dbReference type="OrthoDB" id="7312725at2759"/>
<evidence type="ECO:0000313" key="2">
    <source>
        <dbReference type="EMBL" id="ABN67993.1"/>
    </source>
</evidence>
<dbReference type="STRING" id="322104.A3LYK8"/>